<keyword evidence="3" id="KW-0731">Sigma factor</keyword>
<dbReference type="InterPro" id="IPR036388">
    <property type="entry name" value="WH-like_DNA-bd_sf"/>
</dbReference>
<accession>A0A413T2M0</accession>
<evidence type="ECO:0000256" key="4">
    <source>
        <dbReference type="ARBA" id="ARBA00023163"/>
    </source>
</evidence>
<evidence type="ECO:0000256" key="3">
    <source>
        <dbReference type="ARBA" id="ARBA00023082"/>
    </source>
</evidence>
<comment type="similarity">
    <text evidence="1">Belongs to the sigma-70 factor family. ECF subfamily.</text>
</comment>
<name>A0A413T2M0_9BACT</name>
<dbReference type="InterPro" id="IPR013324">
    <property type="entry name" value="RNA_pol_sigma_r3/r4-like"/>
</dbReference>
<dbReference type="InterPro" id="IPR013325">
    <property type="entry name" value="RNA_pol_sigma_r2"/>
</dbReference>
<evidence type="ECO:0000259" key="6">
    <source>
        <dbReference type="Pfam" id="PF08281"/>
    </source>
</evidence>
<dbReference type="Gene3D" id="1.10.1740.10">
    <property type="match status" value="1"/>
</dbReference>
<dbReference type="InterPro" id="IPR013249">
    <property type="entry name" value="RNA_pol_sigma70_r4_t2"/>
</dbReference>
<evidence type="ECO:0000313" key="8">
    <source>
        <dbReference type="Proteomes" id="UP000283855"/>
    </source>
</evidence>
<dbReference type="Gene3D" id="1.10.10.10">
    <property type="entry name" value="Winged helix-like DNA-binding domain superfamily/Winged helix DNA-binding domain"/>
    <property type="match status" value="1"/>
</dbReference>
<dbReference type="AlphaFoldDB" id="A0A413T2M0"/>
<dbReference type="GO" id="GO:0006352">
    <property type="term" value="P:DNA-templated transcription initiation"/>
    <property type="evidence" value="ECO:0007669"/>
    <property type="project" value="InterPro"/>
</dbReference>
<dbReference type="EMBL" id="QSFT01000006">
    <property type="protein sequence ID" value="RHA77432.1"/>
    <property type="molecule type" value="Genomic_DNA"/>
</dbReference>
<keyword evidence="4" id="KW-0804">Transcription</keyword>
<dbReference type="PANTHER" id="PTHR43133:SF46">
    <property type="entry name" value="RNA POLYMERASE SIGMA-70 FACTOR ECF SUBFAMILY"/>
    <property type="match status" value="1"/>
</dbReference>
<sequence>MGEEELALQCKQANNRARKQLYEQYGGLLMAICLRYTGDKEAAEDVLHDGFIRIFQSIGQFSYQGEGSLRAWLSRVMVNEALGYLRKKNLQIQQEVLMDDIPDTLEADDGDMNEIPRSVLMKMIAELPDGYRTVFNLYVFEEKSHKEIAALLGITEHTSSSQFYRAKTLLIKKINEYRKKL</sequence>
<dbReference type="InterPro" id="IPR007627">
    <property type="entry name" value="RNA_pol_sigma70_r2"/>
</dbReference>
<dbReference type="SUPFAM" id="SSF88659">
    <property type="entry name" value="Sigma3 and sigma4 domains of RNA polymerase sigma factors"/>
    <property type="match status" value="1"/>
</dbReference>
<evidence type="ECO:0000259" key="5">
    <source>
        <dbReference type="Pfam" id="PF04542"/>
    </source>
</evidence>
<dbReference type="Pfam" id="PF04542">
    <property type="entry name" value="Sigma70_r2"/>
    <property type="match status" value="1"/>
</dbReference>
<feature type="domain" description="RNA polymerase sigma-70 region 2" evidence="5">
    <location>
        <begin position="21"/>
        <end position="89"/>
    </location>
</feature>
<gene>
    <name evidence="7" type="ORF">DW921_04060</name>
</gene>
<evidence type="ECO:0000256" key="1">
    <source>
        <dbReference type="ARBA" id="ARBA00010641"/>
    </source>
</evidence>
<dbReference type="SUPFAM" id="SSF88946">
    <property type="entry name" value="Sigma2 domain of RNA polymerase sigma factors"/>
    <property type="match status" value="1"/>
</dbReference>
<feature type="domain" description="RNA polymerase sigma factor 70 region 4 type 2" evidence="6">
    <location>
        <begin position="120"/>
        <end position="169"/>
    </location>
</feature>
<dbReference type="InterPro" id="IPR039425">
    <property type="entry name" value="RNA_pol_sigma-70-like"/>
</dbReference>
<dbReference type="RefSeq" id="WP_022277952.1">
    <property type="nucleotide sequence ID" value="NZ_CABJGD010000006.1"/>
</dbReference>
<evidence type="ECO:0000256" key="2">
    <source>
        <dbReference type="ARBA" id="ARBA00023015"/>
    </source>
</evidence>
<protein>
    <submittedName>
        <fullName evidence="7">Sigma-70 family RNA polymerase sigma factor</fullName>
    </submittedName>
</protein>
<dbReference type="CDD" id="cd06171">
    <property type="entry name" value="Sigma70_r4"/>
    <property type="match status" value="1"/>
</dbReference>
<keyword evidence="2" id="KW-0805">Transcription regulation</keyword>
<dbReference type="NCBIfam" id="TIGR02937">
    <property type="entry name" value="sigma70-ECF"/>
    <property type="match status" value="1"/>
</dbReference>
<dbReference type="GO" id="GO:0016987">
    <property type="term" value="F:sigma factor activity"/>
    <property type="evidence" value="ECO:0007669"/>
    <property type="project" value="UniProtKB-KW"/>
</dbReference>
<dbReference type="Proteomes" id="UP000283855">
    <property type="component" value="Unassembled WGS sequence"/>
</dbReference>
<proteinExistence type="inferred from homology"/>
<dbReference type="PANTHER" id="PTHR43133">
    <property type="entry name" value="RNA POLYMERASE ECF-TYPE SIGMA FACTO"/>
    <property type="match status" value="1"/>
</dbReference>
<reference evidence="7 8" key="1">
    <citation type="submission" date="2018-08" db="EMBL/GenBank/DDBJ databases">
        <title>A genome reference for cultivated species of the human gut microbiota.</title>
        <authorList>
            <person name="Zou Y."/>
            <person name="Xue W."/>
            <person name="Luo G."/>
        </authorList>
    </citation>
    <scope>NUCLEOTIDE SEQUENCE [LARGE SCALE GENOMIC DNA]</scope>
    <source>
        <strain evidence="7 8">AM42-38</strain>
    </source>
</reference>
<comment type="caution">
    <text evidence="7">The sequence shown here is derived from an EMBL/GenBank/DDBJ whole genome shotgun (WGS) entry which is preliminary data.</text>
</comment>
<organism evidence="7 8">
    <name type="scientific">Phocaeicola coprophilus</name>
    <dbReference type="NCBI Taxonomy" id="387090"/>
    <lineage>
        <taxon>Bacteria</taxon>
        <taxon>Pseudomonadati</taxon>
        <taxon>Bacteroidota</taxon>
        <taxon>Bacteroidia</taxon>
        <taxon>Bacteroidales</taxon>
        <taxon>Bacteroidaceae</taxon>
        <taxon>Phocaeicola</taxon>
    </lineage>
</organism>
<evidence type="ECO:0000313" key="7">
    <source>
        <dbReference type="EMBL" id="RHA77432.1"/>
    </source>
</evidence>
<dbReference type="GO" id="GO:0003677">
    <property type="term" value="F:DNA binding"/>
    <property type="evidence" value="ECO:0007669"/>
    <property type="project" value="InterPro"/>
</dbReference>
<dbReference type="Pfam" id="PF08281">
    <property type="entry name" value="Sigma70_r4_2"/>
    <property type="match status" value="1"/>
</dbReference>
<dbReference type="InterPro" id="IPR014284">
    <property type="entry name" value="RNA_pol_sigma-70_dom"/>
</dbReference>